<reference evidence="1" key="1">
    <citation type="journal article" date="2015" name="Int. J. Syst. Evol. Microbiol.">
        <title>Rhizobium alvei sp. nov., isolated from a freshwater river.</title>
        <authorList>
            <person name="Sheu S.Y."/>
            <person name="Huang H.W."/>
            <person name="Young C.C."/>
            <person name="Chen W.M."/>
        </authorList>
    </citation>
    <scope>NUCLEOTIDE SEQUENCE</scope>
    <source>
        <strain evidence="1">TNR-22</strain>
    </source>
</reference>
<accession>A0ABT8YLQ6</accession>
<dbReference type="InterPro" id="IPR029024">
    <property type="entry name" value="TerB-like"/>
</dbReference>
<organism evidence="1 2">
    <name type="scientific">Rhizobium alvei</name>
    <dbReference type="NCBI Taxonomy" id="1132659"/>
    <lineage>
        <taxon>Bacteria</taxon>
        <taxon>Pseudomonadati</taxon>
        <taxon>Pseudomonadota</taxon>
        <taxon>Alphaproteobacteria</taxon>
        <taxon>Hyphomicrobiales</taxon>
        <taxon>Rhizobiaceae</taxon>
        <taxon>Rhizobium/Agrobacterium group</taxon>
        <taxon>Rhizobium</taxon>
    </lineage>
</organism>
<sequence length="137" mass="15330">MAKKISIPEALIYAMVMVSAADGDMPDSELQRIGRLARFLPVFDGFDEEQIIPTSKDIQEILAGPEGMDIALEIIRDTLPPRLYDTAYALAVEVATADLRLEMEELRFLQHLRARLDIDKLTAAAIERSAVARFRQA</sequence>
<dbReference type="Gene3D" id="1.10.3680.10">
    <property type="entry name" value="TerB-like"/>
    <property type="match status" value="1"/>
</dbReference>
<gene>
    <name evidence="1" type="ORF">Q4481_11625</name>
</gene>
<dbReference type="Proteomes" id="UP001174932">
    <property type="component" value="Unassembled WGS sequence"/>
</dbReference>
<dbReference type="CDD" id="cd07176">
    <property type="entry name" value="terB"/>
    <property type="match status" value="1"/>
</dbReference>
<keyword evidence="2" id="KW-1185">Reference proteome</keyword>
<proteinExistence type="predicted"/>
<dbReference type="RefSeq" id="WP_304376509.1">
    <property type="nucleotide sequence ID" value="NZ_JAUOZU010000007.1"/>
</dbReference>
<reference evidence="1" key="2">
    <citation type="submission" date="2023-07" db="EMBL/GenBank/DDBJ databases">
        <authorList>
            <person name="Shen H."/>
        </authorList>
    </citation>
    <scope>NUCLEOTIDE SEQUENCE</scope>
    <source>
        <strain evidence="1">TNR-22</strain>
    </source>
</reference>
<dbReference type="EMBL" id="JAUOZU010000007">
    <property type="protein sequence ID" value="MDO6964607.1"/>
    <property type="molecule type" value="Genomic_DNA"/>
</dbReference>
<comment type="caution">
    <text evidence="1">The sequence shown here is derived from an EMBL/GenBank/DDBJ whole genome shotgun (WGS) entry which is preliminary data.</text>
</comment>
<name>A0ABT8YLQ6_9HYPH</name>
<evidence type="ECO:0000313" key="1">
    <source>
        <dbReference type="EMBL" id="MDO6964607.1"/>
    </source>
</evidence>
<evidence type="ECO:0000313" key="2">
    <source>
        <dbReference type="Proteomes" id="UP001174932"/>
    </source>
</evidence>
<dbReference type="SUPFAM" id="SSF158682">
    <property type="entry name" value="TerB-like"/>
    <property type="match status" value="1"/>
</dbReference>
<protein>
    <submittedName>
        <fullName evidence="1">Tellurite resistance TerB family protein</fullName>
    </submittedName>
</protein>